<feature type="domain" description="Thioester reductase (TE)" evidence="6">
    <location>
        <begin position="17"/>
        <end position="147"/>
    </location>
</feature>
<evidence type="ECO:0000259" key="5">
    <source>
        <dbReference type="Pfam" id="PF03015"/>
    </source>
</evidence>
<feature type="transmembrane region" description="Helical" evidence="4">
    <location>
        <begin position="332"/>
        <end position="355"/>
    </location>
</feature>
<dbReference type="GO" id="GO:0080019">
    <property type="term" value="F:alcohol-forming very long-chain fatty acyl-CoA reductase activity"/>
    <property type="evidence" value="ECO:0007669"/>
    <property type="project" value="InterPro"/>
</dbReference>
<dbReference type="EC" id="1.2.1.84" evidence="4"/>
<evidence type="ECO:0000313" key="8">
    <source>
        <dbReference type="Proteomes" id="UP000478052"/>
    </source>
</evidence>
<evidence type="ECO:0000256" key="1">
    <source>
        <dbReference type="ARBA" id="ARBA00005928"/>
    </source>
</evidence>
<comment type="function">
    <text evidence="4">Catalyzes the reduction of fatty acyl-CoA to fatty alcohols.</text>
</comment>
<dbReference type="Pfam" id="PF03015">
    <property type="entry name" value="Sterile"/>
    <property type="match status" value="2"/>
</dbReference>
<dbReference type="CDD" id="cd09071">
    <property type="entry name" value="FAR_C"/>
    <property type="match status" value="2"/>
</dbReference>
<dbReference type="SUPFAM" id="SSF51735">
    <property type="entry name" value="NAD(P)-binding Rossmann-fold domains"/>
    <property type="match status" value="1"/>
</dbReference>
<dbReference type="EMBL" id="VUJU01003358">
    <property type="protein sequence ID" value="KAF0758187.1"/>
    <property type="molecule type" value="Genomic_DNA"/>
</dbReference>
<keyword evidence="3 4" id="KW-0443">Lipid metabolism</keyword>
<dbReference type="GO" id="GO:0102965">
    <property type="term" value="F:alcohol-forming long-chain fatty acyl-CoA reductase activity"/>
    <property type="evidence" value="ECO:0007669"/>
    <property type="project" value="UniProtKB-EC"/>
</dbReference>
<keyword evidence="8" id="KW-1185">Reference proteome</keyword>
<keyword evidence="2 4" id="KW-0444">Lipid biosynthesis</keyword>
<proteinExistence type="inferred from homology"/>
<feature type="domain" description="Thioester reductase (TE)" evidence="6">
    <location>
        <begin position="434"/>
        <end position="498"/>
    </location>
</feature>
<comment type="similarity">
    <text evidence="1 4">Belongs to the fatty acyl-CoA reductase family.</text>
</comment>
<evidence type="ECO:0000256" key="3">
    <source>
        <dbReference type="ARBA" id="ARBA00023098"/>
    </source>
</evidence>
<comment type="catalytic activity">
    <reaction evidence="4">
        <text>a long-chain fatty acyl-CoA + 2 NADPH + 2 H(+) = a long-chain primary fatty alcohol + 2 NADP(+) + CoA</text>
        <dbReference type="Rhea" id="RHEA:52716"/>
        <dbReference type="ChEBI" id="CHEBI:15378"/>
        <dbReference type="ChEBI" id="CHEBI:57287"/>
        <dbReference type="ChEBI" id="CHEBI:57783"/>
        <dbReference type="ChEBI" id="CHEBI:58349"/>
        <dbReference type="ChEBI" id="CHEBI:77396"/>
        <dbReference type="ChEBI" id="CHEBI:83139"/>
        <dbReference type="EC" id="1.2.1.84"/>
    </reaction>
</comment>
<accession>A0A6G0YLJ3</accession>
<dbReference type="InterPro" id="IPR013120">
    <property type="entry name" value="FAR_NAD-bd"/>
</dbReference>
<protein>
    <recommendedName>
        <fullName evidence="4">Fatty acyl-CoA reductase</fullName>
        <ecNumber evidence="4">1.2.1.84</ecNumber>
    </recommendedName>
</protein>
<evidence type="ECO:0000256" key="4">
    <source>
        <dbReference type="RuleBase" id="RU363097"/>
    </source>
</evidence>
<feature type="transmembrane region" description="Helical" evidence="4">
    <location>
        <begin position="204"/>
        <end position="225"/>
    </location>
</feature>
<keyword evidence="4" id="KW-0521">NADP</keyword>
<feature type="transmembrane region" description="Helical" evidence="4">
    <location>
        <begin position="654"/>
        <end position="676"/>
    </location>
</feature>
<dbReference type="AlphaFoldDB" id="A0A6G0YLJ3"/>
<dbReference type="GO" id="GO:0005777">
    <property type="term" value="C:peroxisome"/>
    <property type="evidence" value="ECO:0007669"/>
    <property type="project" value="TreeGrafter"/>
</dbReference>
<dbReference type="Gene3D" id="3.40.50.720">
    <property type="entry name" value="NAD(P)-binding Rossmann-like Domain"/>
    <property type="match status" value="2"/>
</dbReference>
<keyword evidence="4" id="KW-0812">Transmembrane</keyword>
<feature type="domain" description="Fatty acyl-CoA reductase C-terminal" evidence="5">
    <location>
        <begin position="577"/>
        <end position="660"/>
    </location>
</feature>
<organism evidence="7 8">
    <name type="scientific">Aphis craccivora</name>
    <name type="common">Cowpea aphid</name>
    <dbReference type="NCBI Taxonomy" id="307492"/>
    <lineage>
        <taxon>Eukaryota</taxon>
        <taxon>Metazoa</taxon>
        <taxon>Ecdysozoa</taxon>
        <taxon>Arthropoda</taxon>
        <taxon>Hexapoda</taxon>
        <taxon>Insecta</taxon>
        <taxon>Pterygota</taxon>
        <taxon>Neoptera</taxon>
        <taxon>Paraneoptera</taxon>
        <taxon>Hemiptera</taxon>
        <taxon>Sternorrhyncha</taxon>
        <taxon>Aphidomorpha</taxon>
        <taxon>Aphidoidea</taxon>
        <taxon>Aphididae</taxon>
        <taxon>Aphidini</taxon>
        <taxon>Aphis</taxon>
        <taxon>Aphis</taxon>
    </lineage>
</organism>
<dbReference type="Pfam" id="PF07993">
    <property type="entry name" value="NAD_binding_4"/>
    <property type="match status" value="2"/>
</dbReference>
<feature type="domain" description="Fatty acyl-CoA reductase C-terminal" evidence="5">
    <location>
        <begin position="225"/>
        <end position="317"/>
    </location>
</feature>
<keyword evidence="4" id="KW-0472">Membrane</keyword>
<dbReference type="PANTHER" id="PTHR11011">
    <property type="entry name" value="MALE STERILITY PROTEIN 2-RELATED"/>
    <property type="match status" value="1"/>
</dbReference>
<evidence type="ECO:0000313" key="7">
    <source>
        <dbReference type="EMBL" id="KAF0758187.1"/>
    </source>
</evidence>
<name>A0A6G0YLJ3_APHCR</name>
<dbReference type="InterPro" id="IPR033640">
    <property type="entry name" value="FAR_C"/>
</dbReference>
<sequence>MLPRSLGIFWAFGYNGVVHVSTAYSHCPRNVIREEFYPVPITAKELTNMFIDEISCENILGNWPNTYTFTKAITENMILNNDNQLPISIFRPSIIGCTHLEPYPGWMDTINGPSGILTGVMAGLLRTIYLDTNKIADIIPVDYTVNALISVMWDTVNSYQQLNQTTKVPKIYNYVSSNESPTTWGGYIQNMYDHYFEVPPLRSMWYIFCIYNTNYFIVTVLKFWLHKVPAALMDLLLIISGKSPKMLKMYSKTENTLNMLNEFLTREWSFDNENTKKLWLSLSKEDRNIFWFSFEEFDWKDYFKVYYFGVRKHILHEDLSNTKKAISKNQKLFWLHYLCIVLIIYLLLQFLYWILQVKALHKNVIEALVITGCARGDIVIIPRITLIQTDCLSEFKITQFPLKVCFAMTINKFKRQSLIMAGIGLREECFSHGQFYFACFRVSSATGCTQYEPEPGWLDNINGASGIITPLIVGILRTIQLSMDKNADIVPVDYTTNSLISVMWSTVNRYKYGNEKKNKKPKIYNYVSSVENPIHWGKVLDYTFETYHQVPPLESMWYLFCIFSVNRWVVNILRFLLHRIPGAFEDFTFIIRGENPKMLKMYKKLENMTDLLKVFITSEWKFNNSNTGELWSLLSQEDRKTFRFGFEEFDWKSYIKYTIILITYNLCIFLIVYTIFKIIDTDKR</sequence>
<keyword evidence="4" id="KW-1133">Transmembrane helix</keyword>
<gene>
    <name evidence="7" type="ORF">FWK35_00022890</name>
</gene>
<dbReference type="PANTHER" id="PTHR11011:SF60">
    <property type="entry name" value="FATTY ACYL-COA REDUCTASE-RELATED"/>
    <property type="match status" value="1"/>
</dbReference>
<dbReference type="InterPro" id="IPR026055">
    <property type="entry name" value="FAR"/>
</dbReference>
<dbReference type="GO" id="GO:0035336">
    <property type="term" value="P:long-chain fatty-acyl-CoA metabolic process"/>
    <property type="evidence" value="ECO:0007669"/>
    <property type="project" value="TreeGrafter"/>
</dbReference>
<comment type="caution">
    <text evidence="7">The sequence shown here is derived from an EMBL/GenBank/DDBJ whole genome shotgun (WGS) entry which is preliminary data.</text>
</comment>
<keyword evidence="4" id="KW-0560">Oxidoreductase</keyword>
<dbReference type="InterPro" id="IPR036291">
    <property type="entry name" value="NAD(P)-bd_dom_sf"/>
</dbReference>
<evidence type="ECO:0000259" key="6">
    <source>
        <dbReference type="Pfam" id="PF07993"/>
    </source>
</evidence>
<evidence type="ECO:0000256" key="2">
    <source>
        <dbReference type="ARBA" id="ARBA00022516"/>
    </source>
</evidence>
<dbReference type="OrthoDB" id="429813at2759"/>
<dbReference type="Proteomes" id="UP000478052">
    <property type="component" value="Unassembled WGS sequence"/>
</dbReference>
<reference evidence="7 8" key="1">
    <citation type="submission" date="2019-08" db="EMBL/GenBank/DDBJ databases">
        <title>Whole genome of Aphis craccivora.</title>
        <authorList>
            <person name="Voronova N.V."/>
            <person name="Shulinski R.S."/>
            <person name="Bandarenka Y.V."/>
            <person name="Zhorov D.G."/>
            <person name="Warner D."/>
        </authorList>
    </citation>
    <scope>NUCLEOTIDE SEQUENCE [LARGE SCALE GENOMIC DNA]</scope>
    <source>
        <strain evidence="7">180601</strain>
        <tissue evidence="7">Whole Body</tissue>
    </source>
</reference>